<dbReference type="STRING" id="1114856.GCA_000383975_00334"/>
<feature type="compositionally biased region" description="Low complexity" evidence="1">
    <location>
        <begin position="239"/>
        <end position="250"/>
    </location>
</feature>
<keyword evidence="2" id="KW-0472">Membrane</keyword>
<name>L9VMC7_9EURY</name>
<dbReference type="Gene3D" id="1.10.287.1260">
    <property type="match status" value="2"/>
</dbReference>
<dbReference type="Proteomes" id="UP000011599">
    <property type="component" value="Unassembled WGS sequence"/>
</dbReference>
<feature type="transmembrane region" description="Helical" evidence="2">
    <location>
        <begin position="193"/>
        <end position="211"/>
    </location>
</feature>
<organism evidence="3 4">
    <name type="scientific">Natronorubrum tibetense GA33</name>
    <dbReference type="NCBI Taxonomy" id="1114856"/>
    <lineage>
        <taxon>Archaea</taxon>
        <taxon>Methanobacteriati</taxon>
        <taxon>Methanobacteriota</taxon>
        <taxon>Stenosarchaea group</taxon>
        <taxon>Halobacteria</taxon>
        <taxon>Halobacteriales</taxon>
        <taxon>Natrialbaceae</taxon>
        <taxon>Natronorubrum</taxon>
    </lineage>
</organism>
<feature type="transmembrane region" description="Helical" evidence="2">
    <location>
        <begin position="119"/>
        <end position="144"/>
    </location>
</feature>
<proteinExistence type="predicted"/>
<dbReference type="eggNOG" id="arCOG01572">
    <property type="taxonomic scope" value="Archaea"/>
</dbReference>
<dbReference type="OrthoDB" id="268811at2157"/>
<dbReference type="PATRIC" id="fig|1114856.3.peg.3793"/>
<evidence type="ECO:0000256" key="2">
    <source>
        <dbReference type="SAM" id="Phobius"/>
    </source>
</evidence>
<comment type="caution">
    <text evidence="3">The sequence shown here is derived from an EMBL/GenBank/DDBJ whole genome shotgun (WGS) entry which is preliminary data.</text>
</comment>
<keyword evidence="2" id="KW-0812">Transmembrane</keyword>
<keyword evidence="4" id="KW-1185">Reference proteome</keyword>
<feature type="compositionally biased region" description="Polar residues" evidence="1">
    <location>
        <begin position="227"/>
        <end position="237"/>
    </location>
</feature>
<gene>
    <name evidence="3" type="ORF">C496_18293</name>
</gene>
<evidence type="ECO:0000313" key="4">
    <source>
        <dbReference type="Proteomes" id="UP000011599"/>
    </source>
</evidence>
<dbReference type="InterPro" id="IPR008910">
    <property type="entry name" value="MSC_TM_helix"/>
</dbReference>
<feature type="transmembrane region" description="Helical" evidence="2">
    <location>
        <begin position="20"/>
        <end position="43"/>
    </location>
</feature>
<evidence type="ECO:0000256" key="1">
    <source>
        <dbReference type="SAM" id="MobiDB-lite"/>
    </source>
</evidence>
<reference evidence="3 4" key="1">
    <citation type="journal article" date="2014" name="PLoS Genet.">
        <title>Phylogenetically driven sequencing of extremely halophilic archaea reveals strategies for static and dynamic osmo-response.</title>
        <authorList>
            <person name="Becker E.A."/>
            <person name="Seitzer P.M."/>
            <person name="Tritt A."/>
            <person name="Larsen D."/>
            <person name="Krusor M."/>
            <person name="Yao A.I."/>
            <person name="Wu D."/>
            <person name="Madern D."/>
            <person name="Eisen J.A."/>
            <person name="Darling A.E."/>
            <person name="Facciotti M.T."/>
        </authorList>
    </citation>
    <scope>NUCLEOTIDE SEQUENCE [LARGE SCALE GENOMIC DNA]</scope>
    <source>
        <strain evidence="3 4">GA33</strain>
    </source>
</reference>
<sequence>MVQQLPLQQIQLPEFLQDTVASMVAFVPRLIGALLILLIGWIIGRVVAGVVMRIADGIELDRMVLETPLGRMLGGTESAVSHAFGTLAKWFVYAIAILAASNVLAIPELSAWVATAVTYLPLLIAGIAVIVVGFVVADFIGDVIERTQATTGSGATKLFASGVRIFLYFTAIVIGLDTMGIDVGILYVFARALAWGLAAAVAIGFGVAFGLGGREYVSENIGDWASRTPSLSQSDQQRGSDAGASSTDDD</sequence>
<dbReference type="RefSeq" id="WP_006091800.1">
    <property type="nucleotide sequence ID" value="NZ_AOHW01000043.1"/>
</dbReference>
<feature type="transmembrane region" description="Helical" evidence="2">
    <location>
        <begin position="165"/>
        <end position="187"/>
    </location>
</feature>
<accession>L9VMC7</accession>
<protein>
    <submittedName>
        <fullName evidence="3">TM helix repeat-containing protein</fullName>
    </submittedName>
</protein>
<feature type="transmembrane region" description="Helical" evidence="2">
    <location>
        <begin position="90"/>
        <end position="113"/>
    </location>
</feature>
<evidence type="ECO:0000313" key="3">
    <source>
        <dbReference type="EMBL" id="ELY38216.1"/>
    </source>
</evidence>
<dbReference type="Pfam" id="PF05552">
    <property type="entry name" value="MS_channel_1st_1"/>
    <property type="match status" value="2"/>
</dbReference>
<dbReference type="AlphaFoldDB" id="L9VMC7"/>
<feature type="region of interest" description="Disordered" evidence="1">
    <location>
        <begin position="227"/>
        <end position="250"/>
    </location>
</feature>
<keyword evidence="2" id="KW-1133">Transmembrane helix</keyword>
<dbReference type="EMBL" id="AOHW01000043">
    <property type="protein sequence ID" value="ELY38216.1"/>
    <property type="molecule type" value="Genomic_DNA"/>
</dbReference>